<organism evidence="3 4">
    <name type="scientific">Caballeronia telluris</name>
    <dbReference type="NCBI Taxonomy" id="326475"/>
    <lineage>
        <taxon>Bacteria</taxon>
        <taxon>Pseudomonadati</taxon>
        <taxon>Pseudomonadota</taxon>
        <taxon>Betaproteobacteria</taxon>
        <taxon>Burkholderiales</taxon>
        <taxon>Burkholderiaceae</taxon>
        <taxon>Caballeronia</taxon>
    </lineage>
</organism>
<reference evidence="3" key="1">
    <citation type="submission" date="2016-01" db="EMBL/GenBank/DDBJ databases">
        <authorList>
            <person name="Peeters Charlotte."/>
        </authorList>
    </citation>
    <scope>NUCLEOTIDE SEQUENCE</scope>
    <source>
        <strain evidence="3">LMG 22936</strain>
    </source>
</reference>
<protein>
    <submittedName>
        <fullName evidence="3">Hydrolase</fullName>
    </submittedName>
</protein>
<dbReference type="GO" id="GO:0016787">
    <property type="term" value="F:hydrolase activity"/>
    <property type="evidence" value="ECO:0007669"/>
    <property type="project" value="UniProtKB-KW"/>
</dbReference>
<feature type="compositionally biased region" description="Basic and acidic residues" evidence="1">
    <location>
        <begin position="99"/>
        <end position="118"/>
    </location>
</feature>
<feature type="region of interest" description="Disordered" evidence="1">
    <location>
        <begin position="99"/>
        <end position="127"/>
    </location>
</feature>
<gene>
    <name evidence="3" type="ORF">AWB66_04913</name>
</gene>
<comment type="caution">
    <text evidence="3">The sequence shown here is derived from an EMBL/GenBank/DDBJ whole genome shotgun (WGS) entry which is preliminary data.</text>
</comment>
<feature type="signal peptide" evidence="2">
    <location>
        <begin position="1"/>
        <end position="33"/>
    </location>
</feature>
<keyword evidence="2" id="KW-0732">Signal</keyword>
<sequence length="139" mass="15346">MPERMNQRRRRLLQTTIAGAGLFEVGLSGFAHAQSAGNTTRAGVNAATRALSFVFEPNDDPLWASVRLNIGALCTSVESRTASRLHECVPEVLAHRVHPRTDLGDPAPRKPDGHRRNDVAQLSRFDAPAFERPRPVHHI</sequence>
<proteinExistence type="predicted"/>
<evidence type="ECO:0000313" key="4">
    <source>
        <dbReference type="Proteomes" id="UP000054717"/>
    </source>
</evidence>
<keyword evidence="4" id="KW-1185">Reference proteome</keyword>
<name>A0A158K0D6_9BURK</name>
<dbReference type="STRING" id="326475.AWB66_04913"/>
<evidence type="ECO:0000313" key="3">
    <source>
        <dbReference type="EMBL" id="SAL73910.1"/>
    </source>
</evidence>
<dbReference type="PROSITE" id="PS51318">
    <property type="entry name" value="TAT"/>
    <property type="match status" value="1"/>
</dbReference>
<dbReference type="InterPro" id="IPR006311">
    <property type="entry name" value="TAT_signal"/>
</dbReference>
<dbReference type="AlphaFoldDB" id="A0A158K0D6"/>
<keyword evidence="3" id="KW-0378">Hydrolase</keyword>
<accession>A0A158K0D6</accession>
<dbReference type="Proteomes" id="UP000054717">
    <property type="component" value="Unassembled WGS sequence"/>
</dbReference>
<feature type="chain" id="PRO_5011118773" evidence="2">
    <location>
        <begin position="34"/>
        <end position="139"/>
    </location>
</feature>
<evidence type="ECO:0000256" key="1">
    <source>
        <dbReference type="SAM" id="MobiDB-lite"/>
    </source>
</evidence>
<dbReference type="EMBL" id="FCNZ02000023">
    <property type="protein sequence ID" value="SAL73910.1"/>
    <property type="molecule type" value="Genomic_DNA"/>
</dbReference>
<evidence type="ECO:0000256" key="2">
    <source>
        <dbReference type="SAM" id="SignalP"/>
    </source>
</evidence>